<dbReference type="Gene3D" id="2.60.120.560">
    <property type="entry name" value="Exo-inulinase, domain 1"/>
    <property type="match status" value="1"/>
</dbReference>
<gene>
    <name evidence="2" type="ORF">P0Y55_13145</name>
</gene>
<dbReference type="InterPro" id="IPR035986">
    <property type="entry name" value="PKD_dom_sf"/>
</dbReference>
<dbReference type="Proteomes" id="UP001178662">
    <property type="component" value="Chromosome"/>
</dbReference>
<evidence type="ECO:0008006" key="4">
    <source>
        <dbReference type="Google" id="ProtNLM"/>
    </source>
</evidence>
<evidence type="ECO:0000313" key="3">
    <source>
        <dbReference type="Proteomes" id="UP001178662"/>
    </source>
</evidence>
<dbReference type="EMBL" id="CP119317">
    <property type="protein sequence ID" value="WEK53521.1"/>
    <property type="molecule type" value="Genomic_DNA"/>
</dbReference>
<accession>A0AA95EUX0</accession>
<keyword evidence="3" id="KW-1185">Reference proteome</keyword>
<protein>
    <recommendedName>
        <fullName evidence="4">PKD domain-containing protein</fullName>
    </recommendedName>
</protein>
<organism evidence="2 3">
    <name type="scientific">Candidatus Cohnella colombiensis</name>
    <dbReference type="NCBI Taxonomy" id="3121368"/>
    <lineage>
        <taxon>Bacteria</taxon>
        <taxon>Bacillati</taxon>
        <taxon>Bacillota</taxon>
        <taxon>Bacilli</taxon>
        <taxon>Bacillales</taxon>
        <taxon>Paenibacillaceae</taxon>
        <taxon>Cohnella</taxon>
    </lineage>
</organism>
<reference evidence="2" key="1">
    <citation type="submission" date="2023-03" db="EMBL/GenBank/DDBJ databases">
        <title>Andean soil-derived lignocellulolytic bacterial consortium as a source of novel taxa and putative plastic-active enzymes.</title>
        <authorList>
            <person name="Diaz-Garcia L."/>
            <person name="Chuvochina M."/>
            <person name="Feuerriegel G."/>
            <person name="Bunk B."/>
            <person name="Sproer C."/>
            <person name="Streit W.R."/>
            <person name="Rodriguez L.M."/>
            <person name="Overmann J."/>
            <person name="Jimenez D.J."/>
        </authorList>
    </citation>
    <scope>NUCLEOTIDE SEQUENCE</scope>
    <source>
        <strain evidence="2">MAG 2441</strain>
    </source>
</reference>
<dbReference type="Gene3D" id="2.60.40.10">
    <property type="entry name" value="Immunoglobulins"/>
    <property type="match status" value="3"/>
</dbReference>
<feature type="region of interest" description="Disordered" evidence="1">
    <location>
        <begin position="210"/>
        <end position="244"/>
    </location>
</feature>
<dbReference type="Pfam" id="PF25788">
    <property type="entry name" value="Ig_Rha78A_N"/>
    <property type="match status" value="1"/>
</dbReference>
<sequence length="2249" mass="251818">MNKQILSALIIVILLVNTIGGVLGVPIASGATPAGTIVIPSYPINFYDDIDTMIGYVLSKDKTKTVNINLTGVSGKKIKSLKWYDEDGKFLTNASGDWLGKTTYSGTDTISGKAVPVIAEGNSTNGVYYWSRSSNSNTWLSQSLSGVDFPNSDLCPVSEKDEFGLKKYPGCTDRNLFITLKRSSSSPYIIKDSNPEISILPKTIDPSTIVPTNVRTDTNTPITESNWGITGRTTSPTKYTGRYEPTDNPESIKIYYEQTFDIESYNRGYYHDFTGYGARQMWYYSRFLFSLEAKTYLYKDKKLYVEWEDVDVPKGTINIRHMVRTTSTGSYVQMGTDIQTVSLPVTNYSISNTSTYGSTVGQNVFYSGFFDAVNPGNSVSVTLTTSQKTAYVSFFYQNLKSFTGDFDIVPSTINWGDSFSLKPKNFVMNSCTYVSHKFKVDHNGATWISGAISGQSTTSSYAKSTYPFVLGVGSNNVSIKIVTSNCGESDWLNTKTLTVKSRPTNDPPQFKIGFVNSSAPTKPLTKVVEGTVLDLIYINDPTVPTPFDPDGDAMEFQGLDTSSGTPFIQSLYSRGIAFTDGVHNLTMNELGFHYVTGTMRDEWGAIATASTYIEVVPKNPVPIVACPAEVISGHPVELSQFNANGSYSPVTGRSIDHARDEWTNWQTMYTNTTSSNITVQVSLHVYDNMGLKSLAPALCNITVKPDLPPIAKLQVPPVGIRNVTVDILNQSISPDGDKIVSAEYKYKYDSNNNGFTDDTWQTLSGTLIKATFTPTQVGKYLFYIKVTEDYGQWDDTLLKPTSSLILDVVNDAPEVSFTLQGNNEQPDIDPYTIVTPAQMLNWPVYVTNSKQNVFKKDSLWRVKNGNLVSGEGRNFGGQRQYFYGTDQTLFNVRSQSFQSFSMVNNGYGSNRLSPWRSATTVDYTLSIPLVDTQKRQFHQYSAELYWMKPKIRSTKGLLFYDFTNHIWNVGMEKKIYALNPKKLSPLNLEVDFMTLYWQYSKGSPLEYVIDVSKMKTKKITYSCSYNQDVTLYPQSILDWELADRYLYTITEWKGYIPNCNISADELFYELAVYDALTGEKLKSSFDDNQLSQALETLNQNNISGTPNFYGRYYFVRSSGPNDPPSRHFFKYFRISHTDGLNVVLRFNSYTSHAPNLKYSEDYIRITPEFKIAKATQTDLSPGLNDQLTKNYVKTDKLRYILSDPFLDVYGNMYKYGYYMEADYPSYTKFDLHVIKYNSDYQQVWKTYLKPDIYASPNNNTFLSNFSYQDPFEGLVINTFAGQVYAKVFYDYVIPGNSIPSTMEDIVVMNMDTGKVVQRPSTKNGDDLSLFHYGTKFDGFTQFGINFDGTKSPIRNSTTTIEGNKTSFFGGDSRPAGAGMGFTNGDNRLYNSANQPIGYVGAPNQHGTQIFGEYFGDGVYVSMTNFNPGYYSTFPTNYTLNISVGTPSTAAPLIKSFTNGQFVSTASLDSAEFKFDFNLEKISYDNEWMGFSFRMKDAQNHYSLETDGDVIAIAKYVNGTRTVLQSAPFPLTNLTNYKVRIKNVGDQMNVWLNGIPILQANDTTYTTGKFGYFSDKAFTTFSPLSYKTIAETSPWSTLYAIWNNGTATAEVQYGEISFVDPENDPPVDGKYNWKVEHTIKFINNQGLSVLHGNSFSDEQLTFDKVGNYKVILSAKDDPHPQYLYPDNTFDEYRKQSNEFEQMIIVHRRPIASFTVKQATDGVVKWTDSSYDPDRYESATKYDTEDTGIDYKATKGIMEKKFYYVTPSGTTKYEKLVTPAELGTYEIGLAVKDEYSAWSDWAVQSLVVGIIPTPNTPPIPGFTASPFTTYRGVDVTINSTASDAEDGARENLKHEYYIRNVTTGGAESLQSTVRTSWTKTFNSLGVFTIRQVVEDSKGATAQIEKQVTIVNRIPTATVTTPGSSNSSSPTKLTVLRPEFIWSYTDADSDVQAQYQVRVSRYDGILVLDSTIKPGASVKWTASADLPEKVNMYVEVRVHDGYDWSSWSAKRYFYIETNQPPTGDFTWTPSPVYEGDTVQFITSVDDPDRDILQVKYEIVPPTGSSIVYSYTMNDPYANTGPSIKMQQVGTWTVKMTVSDGKATEVSIIKAVIVNELGVWGAVKHTPEWDSNRIAYNKKYKVNRDESTFWAGEAFVLGAETTNTGTSATKAIKVEAKMFGNETKQLSATDTTQVQWSTVLRSADTTIDFSKLENGSYSFLFTATYSNGTVKTATVTIIIAGSMYQYVQVHRIQ</sequence>
<dbReference type="InterPro" id="IPR013783">
    <property type="entry name" value="Ig-like_fold"/>
</dbReference>
<name>A0AA95EUX0_9BACL</name>
<evidence type="ECO:0000313" key="2">
    <source>
        <dbReference type="EMBL" id="WEK53521.1"/>
    </source>
</evidence>
<evidence type="ECO:0000256" key="1">
    <source>
        <dbReference type="SAM" id="MobiDB-lite"/>
    </source>
</evidence>
<dbReference type="SUPFAM" id="SSF49299">
    <property type="entry name" value="PKD domain"/>
    <property type="match status" value="2"/>
</dbReference>
<proteinExistence type="predicted"/>
<feature type="compositionally biased region" description="Polar residues" evidence="1">
    <location>
        <begin position="210"/>
        <end position="238"/>
    </location>
</feature>